<accession>A0A2A7MP02</accession>
<organism evidence="4 5">
    <name type="scientific">Mycolicibacterium agri</name>
    <name type="common">Mycobacterium agri</name>
    <dbReference type="NCBI Taxonomy" id="36811"/>
    <lineage>
        <taxon>Bacteria</taxon>
        <taxon>Bacillati</taxon>
        <taxon>Actinomycetota</taxon>
        <taxon>Actinomycetes</taxon>
        <taxon>Mycobacteriales</taxon>
        <taxon>Mycobacteriaceae</taxon>
        <taxon>Mycolicibacterium</taxon>
    </lineage>
</organism>
<dbReference type="AlphaFoldDB" id="A0A2A7MP02"/>
<proteinExistence type="predicted"/>
<keyword evidence="5" id="KW-1185">Reference proteome</keyword>
<reference evidence="4 5" key="1">
    <citation type="submission" date="2017-10" db="EMBL/GenBank/DDBJ databases">
        <title>The new phylogeny of genus Mycobacterium.</title>
        <authorList>
            <person name="Tortoli E."/>
            <person name="Trovato A."/>
            <person name="Cirillo D.M."/>
        </authorList>
    </citation>
    <scope>NUCLEOTIDE SEQUENCE [LARGE SCALE GENOMIC DNA]</scope>
    <source>
        <strain evidence="4 5">CCUG37673</strain>
    </source>
</reference>
<name>A0A2A7MP02_MYCAG</name>
<dbReference type="SUPFAM" id="SSF52540">
    <property type="entry name" value="P-loop containing nucleoside triphosphate hydrolases"/>
    <property type="match status" value="1"/>
</dbReference>
<protein>
    <submittedName>
        <fullName evidence="3">Terminase</fullName>
    </submittedName>
</protein>
<dbReference type="EMBL" id="PDCP01000132">
    <property type="protein sequence ID" value="PEG33223.1"/>
    <property type="molecule type" value="Genomic_DNA"/>
</dbReference>
<comment type="caution">
    <text evidence="4">The sequence shown here is derived from an EMBL/GenBank/DDBJ whole genome shotgun (WGS) entry which is preliminary data.</text>
</comment>
<evidence type="ECO:0000313" key="3">
    <source>
        <dbReference type="EMBL" id="GFG49453.1"/>
    </source>
</evidence>
<dbReference type="InterPro" id="IPR046461">
    <property type="entry name" value="TerL_ATPase"/>
</dbReference>
<dbReference type="Gene3D" id="3.30.420.240">
    <property type="match status" value="1"/>
</dbReference>
<evidence type="ECO:0000313" key="4">
    <source>
        <dbReference type="EMBL" id="PEG33223.1"/>
    </source>
</evidence>
<dbReference type="Proteomes" id="UP000465302">
    <property type="component" value="Unassembled WGS sequence"/>
</dbReference>
<dbReference type="PANTHER" id="PTHR41287">
    <property type="match status" value="1"/>
</dbReference>
<dbReference type="Pfam" id="PF20441">
    <property type="entry name" value="TerL_nuclease"/>
    <property type="match status" value="1"/>
</dbReference>
<reference evidence="3" key="3">
    <citation type="submission" date="2020-02" db="EMBL/GenBank/DDBJ databases">
        <authorList>
            <person name="Matsumoto Y."/>
            <person name="Motooka D."/>
            <person name="Nakamura S."/>
        </authorList>
    </citation>
    <scope>NUCLEOTIDE SEQUENCE</scope>
    <source>
        <strain evidence="3">JCM 6377</strain>
    </source>
</reference>
<evidence type="ECO:0000313" key="5">
    <source>
        <dbReference type="Proteomes" id="UP000220914"/>
    </source>
</evidence>
<dbReference type="InterPro" id="IPR027417">
    <property type="entry name" value="P-loop_NTPase"/>
</dbReference>
<evidence type="ECO:0000313" key="6">
    <source>
        <dbReference type="Proteomes" id="UP000465302"/>
    </source>
</evidence>
<dbReference type="EMBL" id="BLKS01000001">
    <property type="protein sequence ID" value="GFG49453.1"/>
    <property type="molecule type" value="Genomic_DNA"/>
</dbReference>
<sequence length="494" mass="54599">MDLMDNGGNAKRRFKDLSEPPWYRWKTKDPAERAIRFIETYCRSPKGVGFGKPIKLAQFQRDWITEILAPGVRQAVLQAPRGQGKSTLLAAIAAWAVFDRNPTGQPQVPIMATTVGQAARAVYDVTCKMVAAEPELDRRAIMYTAISNARIVVGYNGGECYPIAHDVDGLQGLDPTCAIVDEIGFQPLASWNAMVLAGGKREQSLVVGIGTPGVDRDKSALWHLRQVFKEGRAPAGFSYTELSAPDDCDYREESNWLLANPAITEGYLSIDALRNDVEMMPESEFRLFRLAQWVEGVNCWLGVDGRKVWQALRSGYVLKPGADTWVGVDVGLKRDSTAVVIGQRRPDGVLHTTAKIWNPRKDGAIDVSGVMAYLRELDRTYNLVEVAFDPRHFELPATGLADEGLPMTEFPQSPERMVPACGALYEAIMRSEISHDGAGDFERQILNAMPTHTDTGFRLTKSKSRGHIDAAIALALCYDRAQHPAKPLPKLVVF</sequence>
<dbReference type="InterPro" id="IPR005021">
    <property type="entry name" value="Terminase_largesu-like"/>
</dbReference>
<evidence type="ECO:0000259" key="1">
    <source>
        <dbReference type="Pfam" id="PF03354"/>
    </source>
</evidence>
<dbReference type="GO" id="GO:0004519">
    <property type="term" value="F:endonuclease activity"/>
    <property type="evidence" value="ECO:0007669"/>
    <property type="project" value="InterPro"/>
</dbReference>
<feature type="domain" description="Terminase large subunit-like endonuclease" evidence="2">
    <location>
        <begin position="362"/>
        <end position="478"/>
    </location>
</feature>
<feature type="domain" description="Terminase large subunit-like ATPase" evidence="1">
    <location>
        <begin position="72"/>
        <end position="217"/>
    </location>
</feature>
<dbReference type="Pfam" id="PF03354">
    <property type="entry name" value="TerL_ATPase"/>
    <property type="match status" value="1"/>
</dbReference>
<dbReference type="Proteomes" id="UP000220914">
    <property type="component" value="Unassembled WGS sequence"/>
</dbReference>
<dbReference type="Gene3D" id="3.40.50.300">
    <property type="entry name" value="P-loop containing nucleotide triphosphate hydrolases"/>
    <property type="match status" value="1"/>
</dbReference>
<gene>
    <name evidence="4" type="ORF">CQY20_31930</name>
    <name evidence="3" type="ORF">MAGR_08940</name>
</gene>
<dbReference type="PANTHER" id="PTHR41287:SF1">
    <property type="entry name" value="PROTEIN YMFN"/>
    <property type="match status" value="1"/>
</dbReference>
<evidence type="ECO:0000259" key="2">
    <source>
        <dbReference type="Pfam" id="PF20441"/>
    </source>
</evidence>
<dbReference type="InterPro" id="IPR046462">
    <property type="entry name" value="TerL_nuclease"/>
</dbReference>
<dbReference type="OrthoDB" id="3197057at2"/>
<reference evidence="3 6" key="2">
    <citation type="journal article" date="2019" name="Emerg. Microbes Infect.">
        <title>Comprehensive subspecies identification of 175 nontuberculous mycobacteria species based on 7547 genomic profiles.</title>
        <authorList>
            <person name="Matsumoto Y."/>
            <person name="Kinjo T."/>
            <person name="Motooka D."/>
            <person name="Nabeya D."/>
            <person name="Jung N."/>
            <person name="Uechi K."/>
            <person name="Horii T."/>
            <person name="Iida T."/>
            <person name="Fujita J."/>
            <person name="Nakamura S."/>
        </authorList>
    </citation>
    <scope>NUCLEOTIDE SEQUENCE [LARGE SCALE GENOMIC DNA]</scope>
    <source>
        <strain evidence="3 6">JCM 6377</strain>
    </source>
</reference>
<dbReference type="RefSeq" id="WP_097945064.1">
    <property type="nucleotide sequence ID" value="NZ_BLKS01000001.1"/>
</dbReference>